<evidence type="ECO:0000313" key="6">
    <source>
        <dbReference type="Proteomes" id="UP000544331"/>
    </source>
</evidence>
<dbReference type="GO" id="GO:0008270">
    <property type="term" value="F:zinc ion binding"/>
    <property type="evidence" value="ECO:0007669"/>
    <property type="project" value="InterPro"/>
</dbReference>
<dbReference type="CDD" id="cd12148">
    <property type="entry name" value="fungal_TF_MHR"/>
    <property type="match status" value="1"/>
</dbReference>
<feature type="region of interest" description="Disordered" evidence="3">
    <location>
        <begin position="373"/>
        <end position="399"/>
    </location>
</feature>
<comment type="caution">
    <text evidence="5">The sequence shown here is derived from an EMBL/GenBank/DDBJ whole genome shotgun (WGS) entry which is preliminary data.</text>
</comment>
<dbReference type="AlphaFoldDB" id="A0A8H6D102"/>
<protein>
    <submittedName>
        <fullName evidence="5">Fungal transcriptional regulatory</fullName>
    </submittedName>
</protein>
<dbReference type="InterPro" id="IPR001138">
    <property type="entry name" value="Zn2Cys6_DnaBD"/>
</dbReference>
<gene>
    <name evidence="5" type="ORF">FMUND_14921</name>
</gene>
<proteinExistence type="predicted"/>
<keyword evidence="2" id="KW-0539">Nucleus</keyword>
<dbReference type="EMBL" id="JAAOAN010000853">
    <property type="protein sequence ID" value="KAF5699042.1"/>
    <property type="molecule type" value="Genomic_DNA"/>
</dbReference>
<dbReference type="InterPro" id="IPR036864">
    <property type="entry name" value="Zn2-C6_fun-type_DNA-bd_sf"/>
</dbReference>
<evidence type="ECO:0000313" key="5">
    <source>
        <dbReference type="EMBL" id="KAF5699042.1"/>
    </source>
</evidence>
<dbReference type="InterPro" id="IPR050613">
    <property type="entry name" value="Sec_Metabolite_Reg"/>
</dbReference>
<dbReference type="GO" id="GO:0005634">
    <property type="term" value="C:nucleus"/>
    <property type="evidence" value="ECO:0007669"/>
    <property type="project" value="UniProtKB-SubCell"/>
</dbReference>
<dbReference type="SMART" id="SM00066">
    <property type="entry name" value="GAL4"/>
    <property type="match status" value="1"/>
</dbReference>
<name>A0A8H6D102_9HYPO</name>
<dbReference type="PROSITE" id="PS50048">
    <property type="entry name" value="ZN2_CY6_FUNGAL_2"/>
    <property type="match status" value="1"/>
</dbReference>
<comment type="subcellular location">
    <subcellularLocation>
        <location evidence="1">Nucleus</location>
    </subcellularLocation>
</comment>
<dbReference type="SUPFAM" id="SSF57701">
    <property type="entry name" value="Zn2/Cys6 DNA-binding domain"/>
    <property type="match status" value="1"/>
</dbReference>
<dbReference type="Proteomes" id="UP000544331">
    <property type="component" value="Unassembled WGS sequence"/>
</dbReference>
<accession>A0A8H6D102</accession>
<evidence type="ECO:0000256" key="1">
    <source>
        <dbReference type="ARBA" id="ARBA00004123"/>
    </source>
</evidence>
<dbReference type="OrthoDB" id="3014581at2759"/>
<reference evidence="5 6" key="1">
    <citation type="submission" date="2020-05" db="EMBL/GenBank/DDBJ databases">
        <title>Identification and distribution of gene clusters putatively required for synthesis of sphingolipid metabolism inhibitors in phylogenetically diverse species of the filamentous fungus Fusarium.</title>
        <authorList>
            <person name="Kim H.-S."/>
            <person name="Busman M."/>
            <person name="Brown D.W."/>
            <person name="Divon H."/>
            <person name="Uhlig S."/>
            <person name="Proctor R.H."/>
        </authorList>
    </citation>
    <scope>NUCLEOTIDE SEQUENCE [LARGE SCALE GENOMIC DNA]</scope>
    <source>
        <strain evidence="5 6">NRRL 66235</strain>
    </source>
</reference>
<evidence type="ECO:0000259" key="4">
    <source>
        <dbReference type="PROSITE" id="PS50048"/>
    </source>
</evidence>
<dbReference type="PANTHER" id="PTHR31001">
    <property type="entry name" value="UNCHARACTERIZED TRANSCRIPTIONAL REGULATORY PROTEIN"/>
    <property type="match status" value="1"/>
</dbReference>
<organism evidence="5 6">
    <name type="scientific">Fusarium mundagurra</name>
    <dbReference type="NCBI Taxonomy" id="1567541"/>
    <lineage>
        <taxon>Eukaryota</taxon>
        <taxon>Fungi</taxon>
        <taxon>Dikarya</taxon>
        <taxon>Ascomycota</taxon>
        <taxon>Pezizomycotina</taxon>
        <taxon>Sordariomycetes</taxon>
        <taxon>Hypocreomycetidae</taxon>
        <taxon>Hypocreales</taxon>
        <taxon>Nectriaceae</taxon>
        <taxon>Fusarium</taxon>
        <taxon>Fusarium fujikuroi species complex</taxon>
    </lineage>
</organism>
<dbReference type="GO" id="GO:0000981">
    <property type="term" value="F:DNA-binding transcription factor activity, RNA polymerase II-specific"/>
    <property type="evidence" value="ECO:0007669"/>
    <property type="project" value="InterPro"/>
</dbReference>
<evidence type="ECO:0000256" key="2">
    <source>
        <dbReference type="ARBA" id="ARBA00023242"/>
    </source>
</evidence>
<feature type="domain" description="Zn(2)-C6 fungal-type" evidence="4">
    <location>
        <begin position="11"/>
        <end position="38"/>
    </location>
</feature>
<feature type="compositionally biased region" description="Basic and acidic residues" evidence="3">
    <location>
        <begin position="384"/>
        <end position="399"/>
    </location>
</feature>
<dbReference type="Pfam" id="PF00172">
    <property type="entry name" value="Zn_clus"/>
    <property type="match status" value="1"/>
</dbReference>
<dbReference type="Gene3D" id="4.10.240.10">
    <property type="entry name" value="Zn(2)-C6 fungal-type DNA-binding domain"/>
    <property type="match status" value="1"/>
</dbReference>
<evidence type="ECO:0000256" key="3">
    <source>
        <dbReference type="SAM" id="MobiDB-lite"/>
    </source>
</evidence>
<dbReference type="PROSITE" id="PS00463">
    <property type="entry name" value="ZN2_CY6_FUNGAL_1"/>
    <property type="match status" value="1"/>
</dbReference>
<sequence length="692" mass="77734">MTRQQRKLSPSCGLCRARKLRCNRANPCSNCKIRGVQCDSVTGKRRPAAISETPVDAELSATKLLERIAHLEAVIADRDSKPEQSPENLSRNDLAPSLFMSSRLKNVTSDVLTLEKSCSTQDTLGLSGEGPLVVCTRPILEITESVSFNHNYGGFAGVDAASFAEPKTIRCVNVPLRHEAHILVNKFIADVSPFHHVIHTTSLHRVIDSLFNDLDQGRVSDTGTLLLLLAICSSSSYMWTILDNHRRLYPDIATADSQSMMWLRASLDVIDYTHRTSRLTIECTQAMVIVFFQLCCREGISRRARSLAAQAIVMARALELHRIDFHNQSSDTEGLQCSRTQTEIGRRVWWYITATDWFLSRLSVSQQDIYPSMSGPTSVKKPRHLDDADVGDGKHDDRPLDEATNMSYLLQRIRLAEIIYDLPDWEENVAPNPETASYNRVMKEDARLRQFMRDLPPFFDLNRDAHAKTAATGSWYSPRIITQKYLLNMVLHARFCKLHMPFLARGTVEPAFAYSRHVCLESARMIIKMEHQLSTENLPFALFRRKMNVKLRSIFVACNVFVLDACLAHGNEVGGQVDDLADVWKILREARDQSPSASKLLDISVQIVRRHNPGHPVLEAEISKHDQANQVPSEASPVVKQHHNYNDRSLIEHVNHASAGSFLGQNLDTFQGEVGGGGADWAGLYTLEAPFL</sequence>
<dbReference type="CDD" id="cd00067">
    <property type="entry name" value="GAL4"/>
    <property type="match status" value="1"/>
</dbReference>
<dbReference type="PANTHER" id="PTHR31001:SF90">
    <property type="entry name" value="CENTROMERE DNA-BINDING PROTEIN COMPLEX CBF3 SUBUNIT B"/>
    <property type="match status" value="1"/>
</dbReference>
<keyword evidence="6" id="KW-1185">Reference proteome</keyword>